<protein>
    <recommendedName>
        <fullName evidence="3">Peptidylprolyl isomerase</fullName>
    </recommendedName>
</protein>
<dbReference type="Proteomes" id="UP001596002">
    <property type="component" value="Unassembled WGS sequence"/>
</dbReference>
<organism evidence="1 2">
    <name type="scientific">Effusibacillus consociatus</name>
    <dbReference type="NCBI Taxonomy" id="1117041"/>
    <lineage>
        <taxon>Bacteria</taxon>
        <taxon>Bacillati</taxon>
        <taxon>Bacillota</taxon>
        <taxon>Bacilli</taxon>
        <taxon>Bacillales</taxon>
        <taxon>Alicyclobacillaceae</taxon>
        <taxon>Effusibacillus</taxon>
    </lineage>
</organism>
<dbReference type="EMBL" id="JBHSHC010000053">
    <property type="protein sequence ID" value="MFC4767351.1"/>
    <property type="molecule type" value="Genomic_DNA"/>
</dbReference>
<proteinExistence type="predicted"/>
<name>A0ABV9PYK1_9BACL</name>
<reference evidence="2" key="1">
    <citation type="journal article" date="2019" name="Int. J. Syst. Evol. Microbiol.">
        <title>The Global Catalogue of Microorganisms (GCM) 10K type strain sequencing project: providing services to taxonomists for standard genome sequencing and annotation.</title>
        <authorList>
            <consortium name="The Broad Institute Genomics Platform"/>
            <consortium name="The Broad Institute Genome Sequencing Center for Infectious Disease"/>
            <person name="Wu L."/>
            <person name="Ma J."/>
        </authorList>
    </citation>
    <scope>NUCLEOTIDE SEQUENCE [LARGE SCALE GENOMIC DNA]</scope>
    <source>
        <strain evidence="2">WYCCWR 12678</strain>
    </source>
</reference>
<gene>
    <name evidence="1" type="ORF">ACFO8Q_08240</name>
</gene>
<keyword evidence="2" id="KW-1185">Reference proteome</keyword>
<evidence type="ECO:0000313" key="2">
    <source>
        <dbReference type="Proteomes" id="UP001596002"/>
    </source>
</evidence>
<evidence type="ECO:0008006" key="3">
    <source>
        <dbReference type="Google" id="ProtNLM"/>
    </source>
</evidence>
<dbReference type="RefSeq" id="WP_380025275.1">
    <property type="nucleotide sequence ID" value="NZ_JBHSHC010000053.1"/>
</dbReference>
<accession>A0ABV9PYK1</accession>
<evidence type="ECO:0000313" key="1">
    <source>
        <dbReference type="EMBL" id="MFC4767351.1"/>
    </source>
</evidence>
<sequence length="64" mass="7046">MSKSGFVLTCKLEDGTEVAAEFADINDRDGCDISLGMYRANLGPITSEVWEKMVGKFNGTFLHE</sequence>
<comment type="caution">
    <text evidence="1">The sequence shown here is derived from an EMBL/GenBank/DDBJ whole genome shotgun (WGS) entry which is preliminary data.</text>
</comment>